<reference evidence="1" key="2">
    <citation type="submission" date="2020-09" db="EMBL/GenBank/DDBJ databases">
        <authorList>
            <person name="Sun Q."/>
            <person name="Zhou Y."/>
        </authorList>
    </citation>
    <scope>NUCLEOTIDE SEQUENCE</scope>
    <source>
        <strain evidence="1">CGMCC 4.7299</strain>
    </source>
</reference>
<dbReference type="EMBL" id="BMMX01000001">
    <property type="protein sequence ID" value="GGK74542.1"/>
    <property type="molecule type" value="Genomic_DNA"/>
</dbReference>
<sequence length="105" mass="11623">MAEVPRTSRYFGIDAAVHVRADGVEIPYLRRRLLPPAGRLTVLSEHEVSEGDRPDLLAYRYFGDAEQWWRIADANPVLDPDELTATPGRRLRITLPDGVPGGTGG</sequence>
<dbReference type="RefSeq" id="WP_189077398.1">
    <property type="nucleotide sequence ID" value="NZ_BMMX01000001.1"/>
</dbReference>
<organism evidence="1 2">
    <name type="scientific">Mangrovihabitans endophyticus</name>
    <dbReference type="NCBI Taxonomy" id="1751298"/>
    <lineage>
        <taxon>Bacteria</taxon>
        <taxon>Bacillati</taxon>
        <taxon>Actinomycetota</taxon>
        <taxon>Actinomycetes</taxon>
        <taxon>Micromonosporales</taxon>
        <taxon>Micromonosporaceae</taxon>
        <taxon>Mangrovihabitans</taxon>
    </lineage>
</organism>
<name>A0A8J3BW60_9ACTN</name>
<proteinExistence type="predicted"/>
<evidence type="ECO:0000313" key="2">
    <source>
        <dbReference type="Proteomes" id="UP000656042"/>
    </source>
</evidence>
<evidence type="ECO:0000313" key="1">
    <source>
        <dbReference type="EMBL" id="GGK74542.1"/>
    </source>
</evidence>
<dbReference type="AlphaFoldDB" id="A0A8J3BW60"/>
<comment type="caution">
    <text evidence="1">The sequence shown here is derived from an EMBL/GenBank/DDBJ whole genome shotgun (WGS) entry which is preliminary data.</text>
</comment>
<gene>
    <name evidence="1" type="ORF">GCM10012284_05620</name>
</gene>
<keyword evidence="2" id="KW-1185">Reference proteome</keyword>
<protein>
    <recommendedName>
        <fullName evidence="3">LysM domain-containing protein</fullName>
    </recommendedName>
</protein>
<reference evidence="1" key="1">
    <citation type="journal article" date="2014" name="Int. J. Syst. Evol. Microbiol.">
        <title>Complete genome sequence of Corynebacterium casei LMG S-19264T (=DSM 44701T), isolated from a smear-ripened cheese.</title>
        <authorList>
            <consortium name="US DOE Joint Genome Institute (JGI-PGF)"/>
            <person name="Walter F."/>
            <person name="Albersmeier A."/>
            <person name="Kalinowski J."/>
            <person name="Ruckert C."/>
        </authorList>
    </citation>
    <scope>NUCLEOTIDE SEQUENCE</scope>
    <source>
        <strain evidence="1">CGMCC 4.7299</strain>
    </source>
</reference>
<accession>A0A8J3BW60</accession>
<dbReference type="Proteomes" id="UP000656042">
    <property type="component" value="Unassembled WGS sequence"/>
</dbReference>
<evidence type="ECO:0008006" key="3">
    <source>
        <dbReference type="Google" id="ProtNLM"/>
    </source>
</evidence>